<dbReference type="Gene3D" id="3.40.50.150">
    <property type="entry name" value="Vaccinia Virus protein VP39"/>
    <property type="match status" value="1"/>
</dbReference>
<dbReference type="SUPFAM" id="SSF53335">
    <property type="entry name" value="S-adenosyl-L-methionine-dependent methyltransferases"/>
    <property type="match status" value="1"/>
</dbReference>
<dbReference type="Pfam" id="PF00398">
    <property type="entry name" value="RrnaAD"/>
    <property type="match status" value="2"/>
</dbReference>
<comment type="function">
    <text evidence="7">Specifically dimethylates two adjacent adenosines (A1518 and A1519) in the loop of a conserved hairpin near the 3'-end of 16S rRNA in the 30S particle. May play a critical role in biogenesis of 30S subunits.</text>
</comment>
<feature type="binding site" evidence="7 8">
    <location>
        <position position="123"/>
    </location>
    <ligand>
        <name>S-adenosyl-L-methionine</name>
        <dbReference type="ChEBI" id="CHEBI:59789"/>
    </ligand>
</feature>
<evidence type="ECO:0000256" key="2">
    <source>
        <dbReference type="ARBA" id="ARBA00022552"/>
    </source>
</evidence>
<dbReference type="PROSITE" id="PS51689">
    <property type="entry name" value="SAM_RNA_A_N6_MT"/>
    <property type="match status" value="1"/>
</dbReference>
<dbReference type="AlphaFoldDB" id="A0A2H0W7A7"/>
<keyword evidence="5 7" id="KW-0949">S-adenosyl-L-methionine</keyword>
<evidence type="ECO:0000313" key="10">
    <source>
        <dbReference type="EMBL" id="PIS07976.1"/>
    </source>
</evidence>
<organism evidence="10 11">
    <name type="scientific">Candidatus Berkelbacteria bacterium CG10_big_fil_rev_8_21_14_0_10_43_13</name>
    <dbReference type="NCBI Taxonomy" id="1974514"/>
    <lineage>
        <taxon>Bacteria</taxon>
        <taxon>Candidatus Berkelbacteria</taxon>
    </lineage>
</organism>
<evidence type="ECO:0000313" key="11">
    <source>
        <dbReference type="Proteomes" id="UP000231382"/>
    </source>
</evidence>
<evidence type="ECO:0000256" key="3">
    <source>
        <dbReference type="ARBA" id="ARBA00022603"/>
    </source>
</evidence>
<keyword evidence="1 7" id="KW-0963">Cytoplasm</keyword>
<feature type="binding site" evidence="7 8">
    <location>
        <position position="54"/>
    </location>
    <ligand>
        <name>S-adenosyl-L-methionine</name>
        <dbReference type="ChEBI" id="CHEBI:59789"/>
    </ligand>
</feature>
<keyword evidence="3 7" id="KW-0489">Methyltransferase</keyword>
<keyword evidence="2 7" id="KW-0698">rRNA processing</keyword>
<sequence length="328" mass="36263">MDLSDKTQLIQYLKLNGLYTKHSLGQNFLVDREVLEKIVETAEIAPDDLVIEIGPGVGTLTVELVKKAGKIIAVEMDDKLAELLGQLFHCSIVPLLGSKDNRATCPSGRRVEQSSNLEIINADILKLNISELTKDCPAYKVVANIPYYITSKILQLFLTLENKPESITLLVQKEVAERICAKPGHLSVLAISVQAYGEPEIISVVPKESFFPAPAVDSAIIRIKTHKFRRVGESESRREKLEKTLPLSLSATQSLGEKAFFRTVHIGFASKRKTLANNLSAGYHIDKTTASAIIKSVGLSENVRAQELSIEDWAKFAQTLNQELRITN</sequence>
<evidence type="ECO:0000259" key="9">
    <source>
        <dbReference type="SMART" id="SM00650"/>
    </source>
</evidence>
<dbReference type="Proteomes" id="UP000231382">
    <property type="component" value="Unassembled WGS sequence"/>
</dbReference>
<accession>A0A2H0W7A7</accession>
<proteinExistence type="inferred from homology"/>
<feature type="binding site" evidence="7 8">
    <location>
        <position position="27"/>
    </location>
    <ligand>
        <name>S-adenosyl-L-methionine</name>
        <dbReference type="ChEBI" id="CHEBI:59789"/>
    </ligand>
</feature>
<feature type="binding site" evidence="7 8">
    <location>
        <position position="144"/>
    </location>
    <ligand>
        <name>S-adenosyl-L-methionine</name>
        <dbReference type="ChEBI" id="CHEBI:59789"/>
    </ligand>
</feature>
<dbReference type="EC" id="2.1.1.182" evidence="7"/>
<dbReference type="HAMAP" id="MF_00607">
    <property type="entry name" value="16SrRNA_methyltr_A"/>
    <property type="match status" value="1"/>
</dbReference>
<dbReference type="GO" id="GO:0052908">
    <property type="term" value="F:16S rRNA (adenine(1518)-N(6)/adenine(1519)-N(6))-dimethyltransferase activity"/>
    <property type="evidence" value="ECO:0007669"/>
    <property type="project" value="UniProtKB-EC"/>
</dbReference>
<evidence type="ECO:0000256" key="8">
    <source>
        <dbReference type="PROSITE-ProRule" id="PRU01026"/>
    </source>
</evidence>
<keyword evidence="6 7" id="KW-0694">RNA-binding</keyword>
<protein>
    <recommendedName>
        <fullName evidence="7">Ribosomal RNA small subunit methyltransferase A</fullName>
        <ecNumber evidence="7">2.1.1.182</ecNumber>
    </recommendedName>
    <alternativeName>
        <fullName evidence="7">16S rRNA (adenine(1518)-N(6)/adenine(1519)-N(6))-dimethyltransferase</fullName>
    </alternativeName>
    <alternativeName>
        <fullName evidence="7">16S rRNA dimethyladenosine transferase</fullName>
    </alternativeName>
    <alternativeName>
        <fullName evidence="7">16S rRNA dimethylase</fullName>
    </alternativeName>
    <alternativeName>
        <fullName evidence="7">S-adenosylmethionine-6-N', N'-adenosyl(rRNA) dimethyltransferase</fullName>
    </alternativeName>
</protein>
<evidence type="ECO:0000256" key="6">
    <source>
        <dbReference type="ARBA" id="ARBA00022884"/>
    </source>
</evidence>
<keyword evidence="4 7" id="KW-0808">Transferase</keyword>
<reference evidence="11" key="1">
    <citation type="submission" date="2017-09" db="EMBL/GenBank/DDBJ databases">
        <title>Depth-based differentiation of microbial function through sediment-hosted aquifers and enrichment of novel symbionts in the deep terrestrial subsurface.</title>
        <authorList>
            <person name="Probst A.J."/>
            <person name="Ladd B."/>
            <person name="Jarett J.K."/>
            <person name="Geller-Mcgrath D.E."/>
            <person name="Sieber C.M.K."/>
            <person name="Emerson J.B."/>
            <person name="Anantharaman K."/>
            <person name="Thomas B.C."/>
            <person name="Malmstrom R."/>
            <person name="Stieglmeier M."/>
            <person name="Klingl A."/>
            <person name="Woyke T."/>
            <person name="Ryan C.M."/>
            <person name="Banfield J.F."/>
        </authorList>
    </citation>
    <scope>NUCLEOTIDE SEQUENCE [LARGE SCALE GENOMIC DNA]</scope>
</reference>
<feature type="binding site" evidence="7 8">
    <location>
        <position position="29"/>
    </location>
    <ligand>
        <name>S-adenosyl-L-methionine</name>
        <dbReference type="ChEBI" id="CHEBI:59789"/>
    </ligand>
</feature>
<dbReference type="NCBIfam" id="TIGR00755">
    <property type="entry name" value="ksgA"/>
    <property type="match status" value="1"/>
</dbReference>
<dbReference type="PROSITE" id="PS01131">
    <property type="entry name" value="RRNA_A_DIMETH"/>
    <property type="match status" value="1"/>
</dbReference>
<dbReference type="InterPro" id="IPR011530">
    <property type="entry name" value="rRNA_adenine_dimethylase"/>
</dbReference>
<evidence type="ECO:0000256" key="5">
    <source>
        <dbReference type="ARBA" id="ARBA00022691"/>
    </source>
</evidence>
<comment type="similarity">
    <text evidence="7">Belongs to the class I-like SAM-binding methyltransferase superfamily. rRNA adenine N(6)-methyltransferase family. RsmA subfamily.</text>
</comment>
<dbReference type="GO" id="GO:0005829">
    <property type="term" value="C:cytosol"/>
    <property type="evidence" value="ECO:0007669"/>
    <property type="project" value="TreeGrafter"/>
</dbReference>
<dbReference type="InterPro" id="IPR029063">
    <property type="entry name" value="SAM-dependent_MTases_sf"/>
</dbReference>
<dbReference type="InterPro" id="IPR020598">
    <property type="entry name" value="rRNA_Ade_methylase_Trfase_N"/>
</dbReference>
<dbReference type="SMART" id="SM00650">
    <property type="entry name" value="rADc"/>
    <property type="match status" value="1"/>
</dbReference>
<dbReference type="InterPro" id="IPR020596">
    <property type="entry name" value="rRNA_Ade_Mease_Trfase_CS"/>
</dbReference>
<dbReference type="InterPro" id="IPR023165">
    <property type="entry name" value="rRNA_Ade_diMease-like_C"/>
</dbReference>
<evidence type="ECO:0000256" key="4">
    <source>
        <dbReference type="ARBA" id="ARBA00022679"/>
    </source>
</evidence>
<dbReference type="PANTHER" id="PTHR11727">
    <property type="entry name" value="DIMETHYLADENOSINE TRANSFERASE"/>
    <property type="match status" value="1"/>
</dbReference>
<evidence type="ECO:0000256" key="7">
    <source>
        <dbReference type="HAMAP-Rule" id="MF_00607"/>
    </source>
</evidence>
<feature type="binding site" evidence="7 8">
    <location>
        <position position="75"/>
    </location>
    <ligand>
        <name>S-adenosyl-L-methionine</name>
        <dbReference type="ChEBI" id="CHEBI:59789"/>
    </ligand>
</feature>
<gene>
    <name evidence="7 10" type="primary">rsmA</name>
    <name evidence="7" type="synonym">ksgA</name>
    <name evidence="10" type="ORF">COT78_00640</name>
</gene>
<evidence type="ECO:0000256" key="1">
    <source>
        <dbReference type="ARBA" id="ARBA00022490"/>
    </source>
</evidence>
<feature type="domain" description="Ribosomal RNA adenine methylase transferase N-terminal" evidence="9">
    <location>
        <begin position="34"/>
        <end position="227"/>
    </location>
</feature>
<dbReference type="InterPro" id="IPR001737">
    <property type="entry name" value="KsgA/Erm"/>
</dbReference>
<name>A0A2H0W7A7_9BACT</name>
<dbReference type="EMBL" id="PEZW01000006">
    <property type="protein sequence ID" value="PIS07976.1"/>
    <property type="molecule type" value="Genomic_DNA"/>
</dbReference>
<comment type="subcellular location">
    <subcellularLocation>
        <location evidence="7">Cytoplasm</location>
    </subcellularLocation>
</comment>
<comment type="caution">
    <text evidence="10">The sequence shown here is derived from an EMBL/GenBank/DDBJ whole genome shotgun (WGS) entry which is preliminary data.</text>
</comment>
<dbReference type="GO" id="GO:0003723">
    <property type="term" value="F:RNA binding"/>
    <property type="evidence" value="ECO:0007669"/>
    <property type="project" value="UniProtKB-UniRule"/>
</dbReference>
<dbReference type="PANTHER" id="PTHR11727:SF7">
    <property type="entry name" value="DIMETHYLADENOSINE TRANSFERASE-RELATED"/>
    <property type="match status" value="1"/>
</dbReference>
<comment type="catalytic activity">
    <reaction evidence="7">
        <text>adenosine(1518)/adenosine(1519) in 16S rRNA + 4 S-adenosyl-L-methionine = N(6)-dimethyladenosine(1518)/N(6)-dimethyladenosine(1519) in 16S rRNA + 4 S-adenosyl-L-homocysteine + 4 H(+)</text>
        <dbReference type="Rhea" id="RHEA:19609"/>
        <dbReference type="Rhea" id="RHEA-COMP:10232"/>
        <dbReference type="Rhea" id="RHEA-COMP:10233"/>
        <dbReference type="ChEBI" id="CHEBI:15378"/>
        <dbReference type="ChEBI" id="CHEBI:57856"/>
        <dbReference type="ChEBI" id="CHEBI:59789"/>
        <dbReference type="ChEBI" id="CHEBI:74411"/>
        <dbReference type="ChEBI" id="CHEBI:74493"/>
        <dbReference type="EC" id="2.1.1.182"/>
    </reaction>
</comment>
<dbReference type="Gene3D" id="1.10.8.100">
    <property type="entry name" value="Ribosomal RNA adenine dimethylase-like, domain 2"/>
    <property type="match status" value="1"/>
</dbReference>